<dbReference type="RefSeq" id="WP_024774386.1">
    <property type="nucleotide sequence ID" value="NZ_CP054051.1"/>
</dbReference>
<dbReference type="InterPro" id="IPR013785">
    <property type="entry name" value="Aldolase_TIM"/>
</dbReference>
<dbReference type="InterPro" id="IPR011053">
    <property type="entry name" value="Single_hybrid_motif"/>
</dbReference>
<dbReference type="InterPro" id="IPR000891">
    <property type="entry name" value="PYR_CT"/>
</dbReference>
<name>A0A7L5JRV7_9BACT</name>
<keyword evidence="5" id="KW-0808">Transferase</keyword>
<organism evidence="5 6">
    <name type="scientific">Aliarcobacter cibarius</name>
    <dbReference type="NCBI Taxonomy" id="255507"/>
    <lineage>
        <taxon>Bacteria</taxon>
        <taxon>Pseudomonadati</taxon>
        <taxon>Campylobacterota</taxon>
        <taxon>Epsilonproteobacteria</taxon>
        <taxon>Campylobacterales</taxon>
        <taxon>Arcobacteraceae</taxon>
        <taxon>Aliarcobacter</taxon>
    </lineage>
</organism>
<dbReference type="GO" id="GO:0004736">
    <property type="term" value="F:pyruvate carboxylase activity"/>
    <property type="evidence" value="ECO:0007669"/>
    <property type="project" value="UniProtKB-ARBA"/>
</dbReference>
<dbReference type="AlphaFoldDB" id="A0A7L5JRV7"/>
<dbReference type="GO" id="GO:0006094">
    <property type="term" value="P:gluconeogenesis"/>
    <property type="evidence" value="ECO:0007669"/>
    <property type="project" value="TreeGrafter"/>
</dbReference>
<dbReference type="Pfam" id="PF00682">
    <property type="entry name" value="HMGL-like"/>
    <property type="match status" value="1"/>
</dbReference>
<dbReference type="PROSITE" id="PS50968">
    <property type="entry name" value="BIOTINYL_LIPOYL"/>
    <property type="match status" value="1"/>
</dbReference>
<dbReference type="CDD" id="cd07937">
    <property type="entry name" value="DRE_TIM_PC_TC_5S"/>
    <property type="match status" value="1"/>
</dbReference>
<dbReference type="InterPro" id="IPR001882">
    <property type="entry name" value="Biotin_BS"/>
</dbReference>
<dbReference type="PROSITE" id="PS50991">
    <property type="entry name" value="PYR_CT"/>
    <property type="match status" value="1"/>
</dbReference>
<dbReference type="InterPro" id="IPR003379">
    <property type="entry name" value="Carboxylase_cons_dom"/>
</dbReference>
<dbReference type="Pfam" id="PF00364">
    <property type="entry name" value="Biotin_lipoyl"/>
    <property type="match status" value="1"/>
</dbReference>
<dbReference type="SUPFAM" id="SSF51230">
    <property type="entry name" value="Single hybrid motif"/>
    <property type="match status" value="1"/>
</dbReference>
<dbReference type="Pfam" id="PF02436">
    <property type="entry name" value="PYC_OADA"/>
    <property type="match status" value="1"/>
</dbReference>
<dbReference type="GO" id="GO:0005737">
    <property type="term" value="C:cytoplasm"/>
    <property type="evidence" value="ECO:0007669"/>
    <property type="project" value="TreeGrafter"/>
</dbReference>
<dbReference type="FunFam" id="2.40.50.100:FF:000003">
    <property type="entry name" value="Acetyl-CoA carboxylase biotin carboxyl carrier protein"/>
    <property type="match status" value="1"/>
</dbReference>
<feature type="domain" description="Pyruvate carboxyltransferase" evidence="4">
    <location>
        <begin position="6"/>
        <end position="277"/>
    </location>
</feature>
<keyword evidence="1" id="KW-0092">Biotin</keyword>
<proteinExistence type="predicted"/>
<reference evidence="5 6" key="1">
    <citation type="submission" date="2020-05" db="EMBL/GenBank/DDBJ databases">
        <title>Complete genome sequencing of Campylobacter and Arcobacter type strains.</title>
        <authorList>
            <person name="Miller W.G."/>
            <person name="Yee E."/>
        </authorList>
    </citation>
    <scope>NUCLEOTIDE SEQUENCE [LARGE SCALE GENOMIC DNA]</scope>
    <source>
        <strain evidence="5 6">LMG 21996</strain>
    </source>
</reference>
<dbReference type="SUPFAM" id="SSF51569">
    <property type="entry name" value="Aldolase"/>
    <property type="match status" value="1"/>
</dbReference>
<keyword evidence="5" id="KW-0670">Pyruvate</keyword>
<evidence type="ECO:0000259" key="3">
    <source>
        <dbReference type="PROSITE" id="PS50968"/>
    </source>
</evidence>
<evidence type="ECO:0000259" key="4">
    <source>
        <dbReference type="PROSITE" id="PS50991"/>
    </source>
</evidence>
<dbReference type="OrthoDB" id="9769961at2"/>
<dbReference type="CDD" id="cd06850">
    <property type="entry name" value="biotinyl_domain"/>
    <property type="match status" value="1"/>
</dbReference>
<feature type="compositionally biased region" description="Basic and acidic residues" evidence="2">
    <location>
        <begin position="469"/>
        <end position="483"/>
    </location>
</feature>
<evidence type="ECO:0000256" key="1">
    <source>
        <dbReference type="ARBA" id="ARBA00023267"/>
    </source>
</evidence>
<evidence type="ECO:0000313" key="5">
    <source>
        <dbReference type="EMBL" id="QKJ27953.1"/>
    </source>
</evidence>
<dbReference type="SUPFAM" id="SSF89000">
    <property type="entry name" value="post-HMGL domain-like"/>
    <property type="match status" value="1"/>
</dbReference>
<evidence type="ECO:0000313" key="6">
    <source>
        <dbReference type="Proteomes" id="UP000509513"/>
    </source>
</evidence>
<sequence length="613" mass="67072">MAKKYIDIMDTTFRDGFQSVFGGRVLMNDFFPAVEAAKDAGIRHFEFGGGARFQSLFFYLQENAFDMMDKFRAIVGPDANLQTLARGINTVMLDTGSRELIDLHAKLFAKHGTTTIRNFDALNDIQNLEYSAQCIKNHGLKHEAVVTLMDLPPNCTGAHDVPFYEKTLRKILDSGLPFDSICFKDASGTSSPNKVFETIKMARKLLGDSTHIRLHTHETAGVSVACYLAALEAGADGIDLAASPVSGGTSQPDILTMLHATKGMNYDLGGLEIDKILKYEEVLADCLKDYFLPPEATQVSPLIPFSPMPGGALTANTQMMRDNGTLDKFSEVIKAMQEVVVKGGFGTSVTPVSQFYWQQAYANVMFGPWKQIAPGYGRMVLGYFGKTPVEPDKEIVELAAQKLKLEPTTLNPLDIADADPKKKIDVWRQRLEIENIPTTEENIFIAAACDEKGIAFLKGEGPLNVRKNSSNEDKKETKQKGENKMANGNYTVVVDGQRFNVSVFEGDVQNIQVAAPVQQVVQQVAPQAPVQQAPVAAAKPVYNGTEVPAAVNGNVWKILVKEGDRVEKDQQIMILEAMKMEIDIVAPVSGTISKILTEPSKAVEEGQVLAVIA</sequence>
<dbReference type="Gene3D" id="3.20.20.70">
    <property type="entry name" value="Aldolase class I"/>
    <property type="match status" value="1"/>
</dbReference>
<dbReference type="KEGG" id="acib:ACBT_2062"/>
<dbReference type="PROSITE" id="PS00188">
    <property type="entry name" value="BIOTIN"/>
    <property type="match status" value="1"/>
</dbReference>
<dbReference type="Proteomes" id="UP000509513">
    <property type="component" value="Chromosome"/>
</dbReference>
<accession>A0A7L5JRV7</accession>
<dbReference type="InterPro" id="IPR055268">
    <property type="entry name" value="PCB-like"/>
</dbReference>
<dbReference type="Gene3D" id="2.40.50.100">
    <property type="match status" value="1"/>
</dbReference>
<dbReference type="EMBL" id="CP054051">
    <property type="protein sequence ID" value="QKJ27953.1"/>
    <property type="molecule type" value="Genomic_DNA"/>
</dbReference>
<gene>
    <name evidence="5" type="ORF">ACBT_2062</name>
</gene>
<feature type="domain" description="Lipoyl-binding" evidence="3">
    <location>
        <begin position="534"/>
        <end position="613"/>
    </location>
</feature>
<dbReference type="PANTHER" id="PTHR43778">
    <property type="entry name" value="PYRUVATE CARBOXYLASE"/>
    <property type="match status" value="1"/>
</dbReference>
<protein>
    <submittedName>
        <fullName evidence="5">Pyruvate/oxaloacetate carboxyltransferase</fullName>
    </submittedName>
</protein>
<dbReference type="InterPro" id="IPR000089">
    <property type="entry name" value="Biotin_lipoyl"/>
</dbReference>
<feature type="region of interest" description="Disordered" evidence="2">
    <location>
        <begin position="465"/>
        <end position="486"/>
    </location>
</feature>
<dbReference type="GO" id="GO:0016740">
    <property type="term" value="F:transferase activity"/>
    <property type="evidence" value="ECO:0007669"/>
    <property type="project" value="UniProtKB-KW"/>
</dbReference>
<evidence type="ECO:0000256" key="2">
    <source>
        <dbReference type="SAM" id="MobiDB-lite"/>
    </source>
</evidence>
<dbReference type="PANTHER" id="PTHR43778:SF2">
    <property type="entry name" value="PYRUVATE CARBOXYLASE, MITOCHONDRIAL"/>
    <property type="match status" value="1"/>
</dbReference>